<accession>A0ABW2ZE26</accession>
<protein>
    <submittedName>
        <fullName evidence="1">Uncharacterized protein</fullName>
    </submittedName>
</protein>
<reference evidence="2" key="1">
    <citation type="journal article" date="2019" name="Int. J. Syst. Evol. Microbiol.">
        <title>The Global Catalogue of Microorganisms (GCM) 10K type strain sequencing project: providing services to taxonomists for standard genome sequencing and annotation.</title>
        <authorList>
            <consortium name="The Broad Institute Genomics Platform"/>
            <consortium name="The Broad Institute Genome Sequencing Center for Infectious Disease"/>
            <person name="Wu L."/>
            <person name="Ma J."/>
        </authorList>
    </citation>
    <scope>NUCLEOTIDE SEQUENCE [LARGE SCALE GENOMIC DNA]</scope>
    <source>
        <strain evidence="2">CCUG 60742</strain>
    </source>
</reference>
<dbReference type="Proteomes" id="UP001597073">
    <property type="component" value="Unassembled WGS sequence"/>
</dbReference>
<keyword evidence="2" id="KW-1185">Reference proteome</keyword>
<dbReference type="EMBL" id="JBHTIA010000003">
    <property type="protein sequence ID" value="MFD0764435.1"/>
    <property type="molecule type" value="Genomic_DNA"/>
</dbReference>
<dbReference type="RefSeq" id="WP_377139845.1">
    <property type="nucleotide sequence ID" value="NZ_JBHTIA010000003.1"/>
</dbReference>
<comment type="caution">
    <text evidence="1">The sequence shown here is derived from an EMBL/GenBank/DDBJ whole genome shotgun (WGS) entry which is preliminary data.</text>
</comment>
<proteinExistence type="predicted"/>
<evidence type="ECO:0000313" key="2">
    <source>
        <dbReference type="Proteomes" id="UP001597073"/>
    </source>
</evidence>
<gene>
    <name evidence="1" type="ORF">ACFQZI_06200</name>
</gene>
<name>A0ABW2ZE26_9SPHI</name>
<evidence type="ECO:0000313" key="1">
    <source>
        <dbReference type="EMBL" id="MFD0764435.1"/>
    </source>
</evidence>
<organism evidence="1 2">
    <name type="scientific">Mucilaginibacter lutimaris</name>
    <dbReference type="NCBI Taxonomy" id="931629"/>
    <lineage>
        <taxon>Bacteria</taxon>
        <taxon>Pseudomonadati</taxon>
        <taxon>Bacteroidota</taxon>
        <taxon>Sphingobacteriia</taxon>
        <taxon>Sphingobacteriales</taxon>
        <taxon>Sphingobacteriaceae</taxon>
        <taxon>Mucilaginibacter</taxon>
    </lineage>
</organism>
<sequence length="107" mass="11606">MNKGVIYNTALAPDAARGVPCLFITGGKKMQSRTNAIKGIYEMNSRFGAVCCCSNDPLMAHDEGTSLQLALIFCKMLVYALAATPKKIVEYFSSLSHILTLTWVAAK</sequence>